<evidence type="ECO:0000313" key="3">
    <source>
        <dbReference type="EMBL" id="OMH23380.1"/>
    </source>
</evidence>
<sequence>MGKQRRRASVPVIAAVVAAALSGVLAGCTPGPPADTTASNSRSAAAVAPGRPGALPTSAGTESARADGGGVVYPLIAPTPPGEKVLVTASLRTGVGQVPFRDVPQGLVTMQAACRGTGSVQVALYAIRVMQVPCHRGAEPTFVAETIDVPPFETAAPAPTVNLHAFAVMVTARTDQQWAVTVSQRPAGPTASSSASPTSTSAPAR</sequence>
<evidence type="ECO:0000313" key="4">
    <source>
        <dbReference type="Proteomes" id="UP000187085"/>
    </source>
</evidence>
<dbReference type="OrthoDB" id="9940492at2"/>
<dbReference type="EMBL" id="MRDE01000075">
    <property type="protein sequence ID" value="OMH23380.1"/>
    <property type="molecule type" value="Genomic_DNA"/>
</dbReference>
<organism evidence="3 4">
    <name type="scientific">Tersicoccus phoenicis</name>
    <dbReference type="NCBI Taxonomy" id="554083"/>
    <lineage>
        <taxon>Bacteria</taxon>
        <taxon>Bacillati</taxon>
        <taxon>Actinomycetota</taxon>
        <taxon>Actinomycetes</taxon>
        <taxon>Micrococcales</taxon>
        <taxon>Micrococcaceae</taxon>
        <taxon>Tersicoccus</taxon>
    </lineage>
</organism>
<feature type="signal peptide" evidence="2">
    <location>
        <begin position="1"/>
        <end position="26"/>
    </location>
</feature>
<dbReference type="PROSITE" id="PS51257">
    <property type="entry name" value="PROKAR_LIPOPROTEIN"/>
    <property type="match status" value="1"/>
</dbReference>
<feature type="compositionally biased region" description="Low complexity" evidence="1">
    <location>
        <begin position="189"/>
        <end position="205"/>
    </location>
</feature>
<evidence type="ECO:0000256" key="2">
    <source>
        <dbReference type="SAM" id="SignalP"/>
    </source>
</evidence>
<reference evidence="3 4" key="1">
    <citation type="submission" date="2016-12" db="EMBL/GenBank/DDBJ databases">
        <title>Draft genome of Tersicoccus phoenicis 1P05MA.</title>
        <authorList>
            <person name="Nakajima Y."/>
            <person name="Yoshizawa S."/>
            <person name="Nakamura K."/>
            <person name="Ogura Y."/>
            <person name="Hayashi T."/>
            <person name="Kogure K."/>
        </authorList>
    </citation>
    <scope>NUCLEOTIDE SEQUENCE [LARGE SCALE GENOMIC DNA]</scope>
    <source>
        <strain evidence="3 4">1p05MA</strain>
    </source>
</reference>
<keyword evidence="2" id="KW-0732">Signal</keyword>
<gene>
    <name evidence="3" type="ORF">BKD30_12740</name>
</gene>
<evidence type="ECO:0000256" key="1">
    <source>
        <dbReference type="SAM" id="MobiDB-lite"/>
    </source>
</evidence>
<evidence type="ECO:0008006" key="5">
    <source>
        <dbReference type="Google" id="ProtNLM"/>
    </source>
</evidence>
<protein>
    <recommendedName>
        <fullName evidence="5">Lipoprotein</fullName>
    </recommendedName>
</protein>
<keyword evidence="4" id="KW-1185">Reference proteome</keyword>
<dbReference type="AlphaFoldDB" id="A0A1R1L756"/>
<feature type="chain" id="PRO_5039545092" description="Lipoprotein" evidence="2">
    <location>
        <begin position="27"/>
        <end position="205"/>
    </location>
</feature>
<dbReference type="Proteomes" id="UP000187085">
    <property type="component" value="Unassembled WGS sequence"/>
</dbReference>
<feature type="region of interest" description="Disordered" evidence="1">
    <location>
        <begin position="180"/>
        <end position="205"/>
    </location>
</feature>
<dbReference type="RefSeq" id="WP_076705159.1">
    <property type="nucleotide sequence ID" value="NZ_MRDE01000075.1"/>
</dbReference>
<name>A0A1R1L756_9MICC</name>
<comment type="caution">
    <text evidence="3">The sequence shown here is derived from an EMBL/GenBank/DDBJ whole genome shotgun (WGS) entry which is preliminary data.</text>
</comment>
<proteinExistence type="predicted"/>
<accession>A0A1R1L756</accession>
<feature type="region of interest" description="Disordered" evidence="1">
    <location>
        <begin position="33"/>
        <end position="65"/>
    </location>
</feature>